<dbReference type="AlphaFoldDB" id="A0A2N1PU02"/>
<evidence type="ECO:0000259" key="7">
    <source>
        <dbReference type="Pfam" id="PF01709"/>
    </source>
</evidence>
<keyword evidence="2 6" id="KW-0963">Cytoplasm</keyword>
<dbReference type="InterPro" id="IPR048300">
    <property type="entry name" value="TACO1_YebC-like_2nd/3rd_dom"/>
</dbReference>
<dbReference type="GO" id="GO:0003677">
    <property type="term" value="F:DNA binding"/>
    <property type="evidence" value="ECO:0007669"/>
    <property type="project" value="UniProtKB-UniRule"/>
</dbReference>
<dbReference type="InterPro" id="IPR026564">
    <property type="entry name" value="Transcrip_reg_TACO1-like_dom3"/>
</dbReference>
<dbReference type="FunFam" id="1.10.10.200:FF:000002">
    <property type="entry name" value="Probable transcriptional regulatory protein CLM62_37755"/>
    <property type="match status" value="1"/>
</dbReference>
<dbReference type="InterPro" id="IPR017856">
    <property type="entry name" value="Integrase-like_N"/>
</dbReference>
<dbReference type="GO" id="GO:0005829">
    <property type="term" value="C:cytosol"/>
    <property type="evidence" value="ECO:0007669"/>
    <property type="project" value="TreeGrafter"/>
</dbReference>
<evidence type="ECO:0000256" key="3">
    <source>
        <dbReference type="ARBA" id="ARBA00023015"/>
    </source>
</evidence>
<sequence length="250" mass="27779">MSGHNKWSTIKHKKAAKDAKRGAVFTKLIKQLQIAAREGGSDLTSNFALRTLVDKAKSVNMPNENIDRAVKRGAGELPGQCISELWYEGYGPGGTAFIVQTLTDNKNRTASEMRFMFSKNNGNLGEQGCVSWMFEKHGYFEIEADKITEETLMDYAIEAGADDVRNNGDSFEVFTDPSEFAIVGRAFAEKGVECSNSELTMVPKTQVDADEKIARQVLRLIESLEDNEDVQNVYTNANISDEIMEKLGEE</sequence>
<dbReference type="HAMAP" id="MF_00693">
    <property type="entry name" value="Transcrip_reg_TACO1"/>
    <property type="match status" value="1"/>
</dbReference>
<accession>A0A2N1PU02</accession>
<evidence type="ECO:0000256" key="6">
    <source>
        <dbReference type="HAMAP-Rule" id="MF_00693"/>
    </source>
</evidence>
<proteinExistence type="inferred from homology"/>
<dbReference type="Pfam" id="PF01709">
    <property type="entry name" value="Transcrip_reg"/>
    <property type="match status" value="1"/>
</dbReference>
<dbReference type="SUPFAM" id="SSF75625">
    <property type="entry name" value="YebC-like"/>
    <property type="match status" value="1"/>
</dbReference>
<reference evidence="9 10" key="1">
    <citation type="journal article" date="2017" name="ISME J.">
        <title>Potential for microbial H2 and metal transformations associated with novel bacteria and archaea in deep terrestrial subsurface sediments.</title>
        <authorList>
            <person name="Hernsdorf A.W."/>
            <person name="Amano Y."/>
            <person name="Miyakawa K."/>
            <person name="Ise K."/>
            <person name="Suzuki Y."/>
            <person name="Anantharaman K."/>
            <person name="Probst A."/>
            <person name="Burstein D."/>
            <person name="Thomas B.C."/>
            <person name="Banfield J.F."/>
        </authorList>
    </citation>
    <scope>NUCLEOTIDE SEQUENCE [LARGE SCALE GENOMIC DNA]</scope>
    <source>
        <strain evidence="9">HGW-Wallbacteria-1</strain>
    </source>
</reference>
<dbReference type="Gene3D" id="1.10.10.200">
    <property type="match status" value="1"/>
</dbReference>
<keyword evidence="5 6" id="KW-0804">Transcription</keyword>
<evidence type="ECO:0000256" key="4">
    <source>
        <dbReference type="ARBA" id="ARBA00023125"/>
    </source>
</evidence>
<evidence type="ECO:0000256" key="2">
    <source>
        <dbReference type="ARBA" id="ARBA00022490"/>
    </source>
</evidence>
<feature type="domain" description="TACO1/YebC-like second and third" evidence="7">
    <location>
        <begin position="83"/>
        <end position="237"/>
    </location>
</feature>
<dbReference type="NCBIfam" id="NF009044">
    <property type="entry name" value="PRK12378.1"/>
    <property type="match status" value="1"/>
</dbReference>
<evidence type="ECO:0000256" key="1">
    <source>
        <dbReference type="ARBA" id="ARBA00008724"/>
    </source>
</evidence>
<dbReference type="PANTHER" id="PTHR12532">
    <property type="entry name" value="TRANSLATIONAL ACTIVATOR OF CYTOCHROME C OXIDASE 1"/>
    <property type="match status" value="1"/>
</dbReference>
<dbReference type="InterPro" id="IPR029072">
    <property type="entry name" value="YebC-like"/>
</dbReference>
<protein>
    <recommendedName>
        <fullName evidence="6">Probable transcriptional regulatory protein CVV64_03865</fullName>
    </recommendedName>
</protein>
<comment type="subcellular location">
    <subcellularLocation>
        <location evidence="6">Cytoplasm</location>
    </subcellularLocation>
</comment>
<organism evidence="9 10">
    <name type="scientific">Candidatus Wallbacteria bacterium HGW-Wallbacteria-1</name>
    <dbReference type="NCBI Taxonomy" id="2013854"/>
    <lineage>
        <taxon>Bacteria</taxon>
        <taxon>Candidatus Walliibacteriota</taxon>
    </lineage>
</organism>
<dbReference type="PANTHER" id="PTHR12532:SF6">
    <property type="entry name" value="TRANSCRIPTIONAL REGULATORY PROTEIN YEBC-RELATED"/>
    <property type="match status" value="1"/>
</dbReference>
<evidence type="ECO:0000259" key="8">
    <source>
        <dbReference type="Pfam" id="PF20772"/>
    </source>
</evidence>
<dbReference type="GO" id="GO:0006355">
    <property type="term" value="P:regulation of DNA-templated transcription"/>
    <property type="evidence" value="ECO:0007669"/>
    <property type="project" value="UniProtKB-UniRule"/>
</dbReference>
<comment type="caution">
    <text evidence="9">The sequence shown here is derived from an EMBL/GenBank/DDBJ whole genome shotgun (WGS) entry which is preliminary data.</text>
</comment>
<dbReference type="InterPro" id="IPR049083">
    <property type="entry name" value="TACO1_YebC_N"/>
</dbReference>
<dbReference type="Proteomes" id="UP000233256">
    <property type="component" value="Unassembled WGS sequence"/>
</dbReference>
<dbReference type="EMBL" id="PGXC01000002">
    <property type="protein sequence ID" value="PKK91808.1"/>
    <property type="molecule type" value="Genomic_DNA"/>
</dbReference>
<comment type="similarity">
    <text evidence="1 6">Belongs to the TACO1 family.</text>
</comment>
<gene>
    <name evidence="9" type="ORF">CVV64_03865</name>
</gene>
<name>A0A2N1PU02_9BACT</name>
<evidence type="ECO:0000313" key="10">
    <source>
        <dbReference type="Proteomes" id="UP000233256"/>
    </source>
</evidence>
<dbReference type="Pfam" id="PF20772">
    <property type="entry name" value="TACO1_YebC_N"/>
    <property type="match status" value="1"/>
</dbReference>
<keyword evidence="3 6" id="KW-0805">Transcription regulation</keyword>
<dbReference type="NCBIfam" id="NF001030">
    <property type="entry name" value="PRK00110.1"/>
    <property type="match status" value="1"/>
</dbReference>
<dbReference type="NCBIfam" id="TIGR01033">
    <property type="entry name" value="YebC/PmpR family DNA-binding transcriptional regulator"/>
    <property type="match status" value="1"/>
</dbReference>
<feature type="domain" description="TACO1/YebC-like N-terminal" evidence="8">
    <location>
        <begin position="5"/>
        <end position="76"/>
    </location>
</feature>
<evidence type="ECO:0000256" key="5">
    <source>
        <dbReference type="ARBA" id="ARBA00023163"/>
    </source>
</evidence>
<keyword evidence="4 6" id="KW-0238">DNA-binding</keyword>
<dbReference type="InterPro" id="IPR002876">
    <property type="entry name" value="Transcrip_reg_TACO1-like"/>
</dbReference>
<evidence type="ECO:0000313" key="9">
    <source>
        <dbReference type="EMBL" id="PKK91808.1"/>
    </source>
</evidence>
<dbReference type="Gene3D" id="3.30.70.980">
    <property type="match status" value="2"/>
</dbReference>